<name>A0A166XUY6_9GAMM</name>
<dbReference type="RefSeq" id="WP_063356560.1">
    <property type="nucleotide sequence ID" value="NZ_AQHB01000023.1"/>
</dbReference>
<gene>
    <name evidence="1" type="ORF">N475_00725</name>
</gene>
<accession>A0A166XUY6</accession>
<comment type="caution">
    <text evidence="1">The sequence shown here is derived from an EMBL/GenBank/DDBJ whole genome shotgun (WGS) entry which is preliminary data.</text>
</comment>
<organism evidence="1 2">
    <name type="scientific">Pseudoalteromonas luteoviolacea DSM 6061</name>
    <dbReference type="NCBI Taxonomy" id="1365250"/>
    <lineage>
        <taxon>Bacteria</taxon>
        <taxon>Pseudomonadati</taxon>
        <taxon>Pseudomonadota</taxon>
        <taxon>Gammaproteobacteria</taxon>
        <taxon>Alteromonadales</taxon>
        <taxon>Pseudoalteromonadaceae</taxon>
        <taxon>Pseudoalteromonas</taxon>
    </lineage>
</organism>
<dbReference type="Proteomes" id="UP000076643">
    <property type="component" value="Unassembled WGS sequence"/>
</dbReference>
<dbReference type="PATRIC" id="fig|1365250.3.peg.1293"/>
<dbReference type="AlphaFoldDB" id="A0A166XUY6"/>
<proteinExistence type="predicted"/>
<sequence>MLNSDLQAKDAHKRAYQDANAEFAVHAMVLRHSPASVDNLAAYIRAAKKLMDICINDEDRLLIINLKLWFRRNLVLNHGRGSANLSFQAMCERELNVLDKYLVQVFVPFGSNIVPLLKKV</sequence>
<evidence type="ECO:0000313" key="1">
    <source>
        <dbReference type="EMBL" id="KZN40931.1"/>
    </source>
</evidence>
<reference evidence="1 2" key="1">
    <citation type="submission" date="2013-07" db="EMBL/GenBank/DDBJ databases">
        <title>Comparative Genomic and Metabolomic Analysis of Twelve Strains of Pseudoalteromonas luteoviolacea.</title>
        <authorList>
            <person name="Vynne N.G."/>
            <person name="Mansson M."/>
            <person name="Gram L."/>
        </authorList>
    </citation>
    <scope>NUCLEOTIDE SEQUENCE [LARGE SCALE GENOMIC DNA]</scope>
    <source>
        <strain evidence="1 2">DSM 6061</strain>
    </source>
</reference>
<protein>
    <submittedName>
        <fullName evidence="1">Uncharacterized protein</fullName>
    </submittedName>
</protein>
<keyword evidence="2" id="KW-1185">Reference proteome</keyword>
<dbReference type="EMBL" id="AUYB01000092">
    <property type="protein sequence ID" value="KZN40931.1"/>
    <property type="molecule type" value="Genomic_DNA"/>
</dbReference>
<evidence type="ECO:0000313" key="2">
    <source>
        <dbReference type="Proteomes" id="UP000076643"/>
    </source>
</evidence>
<dbReference type="GeneID" id="57362491"/>